<dbReference type="EMBL" id="JAQJJM010000053">
    <property type="protein sequence ID" value="MDN5133447.1"/>
    <property type="molecule type" value="Genomic_DNA"/>
</dbReference>
<organism evidence="1 2">
    <name type="scientific">Aliarcobacter butzleri</name>
    <dbReference type="NCBI Taxonomy" id="28197"/>
    <lineage>
        <taxon>Bacteria</taxon>
        <taxon>Pseudomonadati</taxon>
        <taxon>Campylobacterota</taxon>
        <taxon>Epsilonproteobacteria</taxon>
        <taxon>Campylobacterales</taxon>
        <taxon>Arcobacteraceae</taxon>
        <taxon>Aliarcobacter</taxon>
    </lineage>
</organism>
<proteinExistence type="predicted"/>
<dbReference type="AlphaFoldDB" id="A0AAP4V0B4"/>
<dbReference type="RefSeq" id="WP_301344356.1">
    <property type="nucleotide sequence ID" value="NZ_JAPZCV010000047.1"/>
</dbReference>
<evidence type="ECO:0000313" key="1">
    <source>
        <dbReference type="EMBL" id="MDN5133447.1"/>
    </source>
</evidence>
<gene>
    <name evidence="1" type="ORF">PJV92_12030</name>
</gene>
<dbReference type="Proteomes" id="UP001171508">
    <property type="component" value="Unassembled WGS sequence"/>
</dbReference>
<sequence>MCNDFKVILKVENIDEESKNIFEQDFKELIVKIKNVLELEINTLDRVILTEDYKNELELLKEEGIDESFLTYTNNSLGVGIGKSIDFNGKDIVILSETFLSMYSDKDTNKSILNILAHELAHIDDRNKKNIHIKDFFTEEYSNYEDRAFYPLVKNSWNEFYANYKASSLLTPLNRNHTNDTFFDALNNFDKNIFDKKWSYQNRYISLGEFLDSFRTHAYYLFNQASYLLGNIIGMNYTLDKYLDEMNCSIKNTIMEETLYTMEKIFNNLIQNYPNKWNGVKELENLKICLIDYYKDIGVIFKEVEGQSYVDVKFSKYGHQA</sequence>
<name>A0AAP4V0B4_9BACT</name>
<evidence type="ECO:0000313" key="2">
    <source>
        <dbReference type="Proteomes" id="UP001171508"/>
    </source>
</evidence>
<reference evidence="1" key="2">
    <citation type="submission" date="2023-01" db="EMBL/GenBank/DDBJ databases">
        <authorList>
            <person name="Uljanovas D."/>
        </authorList>
    </citation>
    <scope>NUCLEOTIDE SEQUENCE</scope>
    <source>
        <strain evidence="1">H19</strain>
    </source>
</reference>
<accession>A0AAP4V0B4</accession>
<comment type="caution">
    <text evidence="1">The sequence shown here is derived from an EMBL/GenBank/DDBJ whole genome shotgun (WGS) entry which is preliminary data.</text>
</comment>
<protein>
    <submittedName>
        <fullName evidence="1">Uncharacterized protein</fullName>
    </submittedName>
</protein>
<reference evidence="1" key="1">
    <citation type="journal article" date="2023" name="Microorganisms">
        <title>Genomic Characterization of Arcobacter butzleri Strains Isolated from Various Sources in Lithuania.</title>
        <authorList>
            <person name="Uljanovas D."/>
            <person name="Golz G."/>
            <person name="Fleischmann S."/>
            <person name="Kudirkiene E."/>
            <person name="Kasetiene N."/>
            <person name="Grineviciene A."/>
            <person name="Tamuleviciene E."/>
            <person name="Aksomaitiene J."/>
            <person name="Alter T."/>
            <person name="Malakauskas M."/>
        </authorList>
    </citation>
    <scope>NUCLEOTIDE SEQUENCE</scope>
    <source>
        <strain evidence="1">H19</strain>
    </source>
</reference>